<evidence type="ECO:0008006" key="4">
    <source>
        <dbReference type="Google" id="ProtNLM"/>
    </source>
</evidence>
<reference evidence="2 3" key="1">
    <citation type="submission" date="2024-02" db="EMBL/GenBank/DDBJ databases">
        <title>Expansion and revision of Xanthobacter and proposal of Roseixanthobacter gen. nov.</title>
        <authorList>
            <person name="Soltysiak M.P.M."/>
            <person name="Jalihal A."/>
            <person name="Ory A."/>
            <person name="Chrisophersen C."/>
            <person name="Lee A.D."/>
            <person name="Boulton J."/>
            <person name="Springer M."/>
        </authorList>
    </citation>
    <scope>NUCLEOTIDE SEQUENCE [LARGE SCALE GENOMIC DNA]</scope>
    <source>
        <strain evidence="2 3">23A</strain>
    </source>
</reference>
<proteinExistence type="predicted"/>
<feature type="compositionally biased region" description="Low complexity" evidence="1">
    <location>
        <begin position="176"/>
        <end position="194"/>
    </location>
</feature>
<dbReference type="EMBL" id="JBAFVH010000001">
    <property type="protein sequence ID" value="MFG1370717.1"/>
    <property type="molecule type" value="Genomic_DNA"/>
</dbReference>
<dbReference type="RefSeq" id="WP_393990805.1">
    <property type="nucleotide sequence ID" value="NZ_JBAFVH010000001.1"/>
</dbReference>
<feature type="region of interest" description="Disordered" evidence="1">
    <location>
        <begin position="152"/>
        <end position="194"/>
    </location>
</feature>
<comment type="caution">
    <text evidence="2">The sequence shown here is derived from an EMBL/GenBank/DDBJ whole genome shotgun (WGS) entry which is preliminary data.</text>
</comment>
<dbReference type="Proteomes" id="UP001604002">
    <property type="component" value="Unassembled WGS sequence"/>
</dbReference>
<keyword evidence="3" id="KW-1185">Reference proteome</keyword>
<sequence length="334" mass="35546">MGRVQELARAVGWREIVPSFAHLSTLIDAAVSPAPPEIREILRQELFSTCPLMALGSFHSASHADMPPAVLAAEIVEEGLMQDHFPVIARPRGKMLPPRKVQEIRCSACGAVEERSAGVNPLPPHTMAAWCTKRGWKVVGVGRHVCPACRSKAPAGAPPSPSTASQDPVMPPKAAPKPAAAPATKTTTPVMPARPAANDDVAAAAPSSPPSPAASSALVVCYLLIEEHYDRARKAYRAGWDDERIAKETGLALPVVQERRERDFGPLVVDTTREELAAALDGLEADLADVRGRVMAATQAVTKALEWLYASEKRAAEVRALAQRLASAPVEKAA</sequence>
<evidence type="ECO:0000313" key="3">
    <source>
        <dbReference type="Proteomes" id="UP001604002"/>
    </source>
</evidence>
<gene>
    <name evidence="2" type="ORF">V5F32_00910</name>
</gene>
<evidence type="ECO:0000256" key="1">
    <source>
        <dbReference type="SAM" id="MobiDB-lite"/>
    </source>
</evidence>
<organism evidence="2 3">
    <name type="scientific">Xanthobacter oligotrophicus</name>
    <dbReference type="NCBI Taxonomy" id="2607286"/>
    <lineage>
        <taxon>Bacteria</taxon>
        <taxon>Pseudomonadati</taxon>
        <taxon>Pseudomonadota</taxon>
        <taxon>Alphaproteobacteria</taxon>
        <taxon>Hyphomicrobiales</taxon>
        <taxon>Xanthobacteraceae</taxon>
        <taxon>Xanthobacter</taxon>
    </lineage>
</organism>
<name>A0ABW6ZQH4_9HYPH</name>
<protein>
    <recommendedName>
        <fullName evidence="4">TniQ protein</fullName>
    </recommendedName>
</protein>
<accession>A0ABW6ZQH4</accession>
<evidence type="ECO:0000313" key="2">
    <source>
        <dbReference type="EMBL" id="MFG1370717.1"/>
    </source>
</evidence>